<dbReference type="EMBL" id="CP001108">
    <property type="protein sequence ID" value="ACF46997.1"/>
    <property type="molecule type" value="Genomic_DNA"/>
</dbReference>
<dbReference type="KEGG" id="paa:Paes_1985"/>
<dbReference type="HOGENOM" id="CLU_629846_0_0_10"/>
<feature type="transmembrane region" description="Helical" evidence="1">
    <location>
        <begin position="258"/>
        <end position="283"/>
    </location>
</feature>
<feature type="transmembrane region" description="Helical" evidence="1">
    <location>
        <begin position="217"/>
        <end position="238"/>
    </location>
</feature>
<dbReference type="Proteomes" id="UP000002725">
    <property type="component" value="Chromosome"/>
</dbReference>
<evidence type="ECO:0000256" key="1">
    <source>
        <dbReference type="SAM" id="Phobius"/>
    </source>
</evidence>
<name>B4S551_PROA2</name>
<keyword evidence="3" id="KW-1185">Reference proteome</keyword>
<gene>
    <name evidence="2" type="ordered locus">Paes_1985</name>
</gene>
<keyword evidence="1" id="KW-0812">Transmembrane</keyword>
<protein>
    <submittedName>
        <fullName evidence="2">Uncharacterized protein</fullName>
    </submittedName>
</protein>
<proteinExistence type="predicted"/>
<dbReference type="AlphaFoldDB" id="B4S551"/>
<evidence type="ECO:0000313" key="3">
    <source>
        <dbReference type="Proteomes" id="UP000002725"/>
    </source>
</evidence>
<feature type="transmembrane region" description="Helical" evidence="1">
    <location>
        <begin position="177"/>
        <end position="196"/>
    </location>
</feature>
<sequence>MITLMAGVSQAGEKTDDLVMVNLQSTLTELNDFRPGYIYLVVANKSDTLLNVDRIEIAEYPDFIDVKKSSLDSVVVSREKKSLFYPDKKTINAGESEVYEVFITASDQVKPGKHLLLFNVFYNGWVSAKSENASIAEKSPRDALSPKVSKTGSLTLSHELDVKVFGENEILGALSNAVTFLMMPGFIMVIVFAMVWKISAPVSYQEKLPAWFKETKVADLQFWVIAITMSLIMARWLYPILTQLFTSGRRNYLYGYGFYDIVMMWGFSVLVGGFSGLIAGWVVSLYRKTKYSKAIHGDENPLELLQKAVVLGVNQSWLKKISVKKTGKSGYIVEQDAVDKDSLWVIPRIQVTWQAGADELNERFEQEIYDPKTKLAVLLETLAEGERQKQAGKGLEDIDWEKNTRFIERPLVVKKADFDSCHDTENIFSCDTSKQ</sequence>
<accession>B4S551</accession>
<reference evidence="2" key="1">
    <citation type="submission" date="2008-06" db="EMBL/GenBank/DDBJ databases">
        <title>Complete sequence of chromosome of Prosthecochloris aestuarii DSM 271.</title>
        <authorList>
            <consortium name="US DOE Joint Genome Institute"/>
            <person name="Lucas S."/>
            <person name="Copeland A."/>
            <person name="Lapidus A."/>
            <person name="Glavina del Rio T."/>
            <person name="Dalin E."/>
            <person name="Tice H."/>
            <person name="Bruce D."/>
            <person name="Goodwin L."/>
            <person name="Pitluck S."/>
            <person name="Schmutz J."/>
            <person name="Larimer F."/>
            <person name="Land M."/>
            <person name="Hauser L."/>
            <person name="Kyrpides N."/>
            <person name="Anderson I."/>
            <person name="Liu Z."/>
            <person name="Li T."/>
            <person name="Zhao F."/>
            <person name="Overmann J."/>
            <person name="Bryant D.A."/>
            <person name="Richardson P."/>
        </authorList>
    </citation>
    <scope>NUCLEOTIDE SEQUENCE [LARGE SCALE GENOMIC DNA]</scope>
    <source>
        <strain evidence="2">DSM 271</strain>
    </source>
</reference>
<keyword evidence="1" id="KW-1133">Transmembrane helix</keyword>
<organism evidence="2 3">
    <name type="scientific">Prosthecochloris aestuarii (strain DSM 271 / SK 413)</name>
    <dbReference type="NCBI Taxonomy" id="290512"/>
    <lineage>
        <taxon>Bacteria</taxon>
        <taxon>Pseudomonadati</taxon>
        <taxon>Chlorobiota</taxon>
        <taxon>Chlorobiia</taxon>
        <taxon>Chlorobiales</taxon>
        <taxon>Chlorobiaceae</taxon>
        <taxon>Prosthecochloris</taxon>
    </lineage>
</organism>
<keyword evidence="1" id="KW-0472">Membrane</keyword>
<dbReference type="STRING" id="290512.Paes_1985"/>
<evidence type="ECO:0000313" key="2">
    <source>
        <dbReference type="EMBL" id="ACF46997.1"/>
    </source>
</evidence>